<keyword evidence="2" id="KW-0614">Plasmid</keyword>
<name>A0ABM8EEF7_9HYPH</name>
<dbReference type="RefSeq" id="WP_281932626.1">
    <property type="nucleotide sequence ID" value="NZ_AP027144.1"/>
</dbReference>
<proteinExistence type="predicted"/>
<feature type="region of interest" description="Disordered" evidence="1">
    <location>
        <begin position="1"/>
        <end position="38"/>
    </location>
</feature>
<evidence type="ECO:0000313" key="3">
    <source>
        <dbReference type="Proteomes" id="UP001317629"/>
    </source>
</evidence>
<evidence type="ECO:0000313" key="2">
    <source>
        <dbReference type="EMBL" id="BDV36313.1"/>
    </source>
</evidence>
<accession>A0ABM8EEF7</accession>
<dbReference type="EMBL" id="AP027144">
    <property type="protein sequence ID" value="BDV36313.1"/>
    <property type="molecule type" value="Genomic_DNA"/>
</dbReference>
<reference evidence="2 3" key="1">
    <citation type="journal article" date="2023" name="Int. J. Syst. Evol. Microbiol.">
        <title>Methylocystis iwaonis sp. nov., a type II methane-oxidizing bacterium from surface soil of a rice paddy field in Japan, and emended description of the genus Methylocystis (ex Whittenbury et al. 1970) Bowman et al. 1993.</title>
        <authorList>
            <person name="Kaise H."/>
            <person name="Sawadogo J.B."/>
            <person name="Alam M.S."/>
            <person name="Ueno C."/>
            <person name="Dianou D."/>
            <person name="Shinjo R."/>
            <person name="Asakawa S."/>
        </authorList>
    </citation>
    <scope>NUCLEOTIDE SEQUENCE [LARGE SCALE GENOMIC DNA]</scope>
    <source>
        <strain evidence="2 3">SS37A-Re</strain>
    </source>
</reference>
<sequence>MARESPAKSPWPARGRSRRPPRSRNNAPLAALASRQQPGGAAAALRRYGVEPDVIAIAAKRLAEMASAAVKAAAAAATRRAGPIAALRYDPRHTIEARRGSDGVYR</sequence>
<geneLocation type="plasmid" evidence="2 3">
    <name>pSS37A-Re-2</name>
</geneLocation>
<keyword evidence="3" id="KW-1185">Reference proteome</keyword>
<dbReference type="Proteomes" id="UP001317629">
    <property type="component" value="Plasmid pSS37A-Re-2"/>
</dbReference>
<protein>
    <submittedName>
        <fullName evidence="2">Uncharacterized protein</fullName>
    </submittedName>
</protein>
<organism evidence="2 3">
    <name type="scientific">Methylocystis iwaonis</name>
    <dbReference type="NCBI Taxonomy" id="2885079"/>
    <lineage>
        <taxon>Bacteria</taxon>
        <taxon>Pseudomonadati</taxon>
        <taxon>Pseudomonadota</taxon>
        <taxon>Alphaproteobacteria</taxon>
        <taxon>Hyphomicrobiales</taxon>
        <taxon>Methylocystaceae</taxon>
        <taxon>Methylocystis</taxon>
    </lineage>
</organism>
<evidence type="ECO:0000256" key="1">
    <source>
        <dbReference type="SAM" id="MobiDB-lite"/>
    </source>
</evidence>
<gene>
    <name evidence="2" type="ORF">SS37A_38430</name>
</gene>